<gene>
    <name evidence="2" type="ORF">ME1_01000</name>
</gene>
<reference evidence="2 3" key="1">
    <citation type="submission" date="2012-03" db="EMBL/GenBank/DDBJ databases">
        <title>The Genome Sequence of Bartonella vinsonii subsp. arupensis OK-94-513.</title>
        <authorList>
            <consortium name="The Broad Institute Genome Sequencing Platform"/>
            <consortium name="The Broad Institute Genome Sequencing Center for Infectious Disease"/>
            <person name="Feldgarden M."/>
            <person name="Kirby J."/>
            <person name="Kosoy M."/>
            <person name="Birtles R."/>
            <person name="Probert W.S."/>
            <person name="Chiaraviglio L."/>
            <person name="Young S.K."/>
            <person name="Zeng Q."/>
            <person name="Gargeya S."/>
            <person name="Fitzgerald M."/>
            <person name="Haas B."/>
            <person name="Abouelleil A."/>
            <person name="Alvarado L."/>
            <person name="Arachchi H.M."/>
            <person name="Berlin A."/>
            <person name="Chapman S.B."/>
            <person name="Gearin G."/>
            <person name="Goldberg J."/>
            <person name="Griggs A."/>
            <person name="Gujja S."/>
            <person name="Hansen M."/>
            <person name="Heiman D."/>
            <person name="Howarth C."/>
            <person name="Larimer J."/>
            <person name="Lui A."/>
            <person name="MacDonald P.J.P."/>
            <person name="McCowen C."/>
            <person name="Montmayeur A."/>
            <person name="Murphy C."/>
            <person name="Neiman D."/>
            <person name="Pearson M."/>
            <person name="Priest M."/>
            <person name="Roberts A."/>
            <person name="Saif S."/>
            <person name="Shea T."/>
            <person name="Sisk P."/>
            <person name="Stolte C."/>
            <person name="Sykes S."/>
            <person name="Wortman J."/>
            <person name="Nusbaum C."/>
            <person name="Birren B."/>
        </authorList>
    </citation>
    <scope>NUCLEOTIDE SEQUENCE [LARGE SCALE GENOMIC DNA]</scope>
    <source>
        <strain evidence="2 3">OK-94-513</strain>
    </source>
</reference>
<dbReference type="Proteomes" id="UP000002304">
    <property type="component" value="Unassembled WGS sequence"/>
</dbReference>
<name>J0QPH5_BARVI</name>
<evidence type="ECO:0000313" key="2">
    <source>
        <dbReference type="EMBL" id="EJF87631.1"/>
    </source>
</evidence>
<comment type="caution">
    <text evidence="2">The sequence shown here is derived from an EMBL/GenBank/DDBJ whole genome shotgun (WGS) entry which is preliminary data.</text>
</comment>
<evidence type="ECO:0000313" key="3">
    <source>
        <dbReference type="Proteomes" id="UP000002304"/>
    </source>
</evidence>
<dbReference type="Pfam" id="PF13148">
    <property type="entry name" value="DUF3987"/>
    <property type="match status" value="1"/>
</dbReference>
<dbReference type="AlphaFoldDB" id="J0QPH5"/>
<proteinExistence type="predicted"/>
<accession>J0QPH5</accession>
<dbReference type="RefSeq" id="WP_004864283.1">
    <property type="nucleotide sequence ID" value="NZ_JH725038.1"/>
</dbReference>
<organism evidence="2 3">
    <name type="scientific">Bartonella vinsonii subsp. arupensis OK-94-513</name>
    <dbReference type="NCBI Taxonomy" id="1094562"/>
    <lineage>
        <taxon>Bacteria</taxon>
        <taxon>Pseudomonadati</taxon>
        <taxon>Pseudomonadota</taxon>
        <taxon>Alphaproteobacteria</taxon>
        <taxon>Hyphomicrobiales</taxon>
        <taxon>Bartonellaceae</taxon>
        <taxon>Bartonella</taxon>
    </lineage>
</organism>
<evidence type="ECO:0008006" key="4">
    <source>
        <dbReference type="Google" id="ProtNLM"/>
    </source>
</evidence>
<dbReference type="InterPro" id="IPR025048">
    <property type="entry name" value="DUF3987"/>
</dbReference>
<dbReference type="HOGENOM" id="CLU_022235_1_0_5"/>
<protein>
    <recommendedName>
        <fullName evidence="4">DUF3987 domain-containing protein</fullName>
    </recommendedName>
</protein>
<dbReference type="STRING" id="1094562.ME1_01000"/>
<sequence length="544" mass="61619">MIEHNPSDLANNDLANNNGNISLNDNDNNNDNVSLKNHACLQAIPYEVVLQQMDWGELQSLDTALLPVEPFQATQVPTALGRYIYDIADRQQSSLDFVAISALCALAAVIGNGVRIAPKQHDDWQIVPNLWGAIIANPSTGKTPAMKAALKPLFALQTEGFENCQQQKEKAKIEEDLEILDKQEKKKQACKALKKGNYEAARAILSENISKNKQHDDCVSRFIVNDVTVEKLGELLKENPRGLLLVRDELSGFLANMERVEYQSERAFYLETFNGDGQFTYDRIGRGTIHIPNATLSIFGGIQPARITPLIRALHSGKGDDGLIQRFQMMAWPDENQEWKWNDRPPLKDAYKGYEEVFRSFRNKPLGSPKQPLVMHFSPKAQELFREWMEKLHRKAKESKVSGAFQAHLFKMPKTIPSLALIFELVEGGRSEITFSSLSMALRWEKYLLSHAKRLYAAGDTLAAEHAKLIVERCDSLPDVFTARDVYKRDWKCLKDKEAVKQALKLLCRTNHIREISVDNSSQGGRPTIHYEWHPLVKNQKTSQ</sequence>
<evidence type="ECO:0000256" key="1">
    <source>
        <dbReference type="SAM" id="MobiDB-lite"/>
    </source>
</evidence>
<feature type="region of interest" description="Disordered" evidence="1">
    <location>
        <begin position="1"/>
        <end position="28"/>
    </location>
</feature>
<dbReference type="EMBL" id="AILZ01000029">
    <property type="protein sequence ID" value="EJF87631.1"/>
    <property type="molecule type" value="Genomic_DNA"/>
</dbReference>
<dbReference type="PATRIC" id="fig|1094562.3.peg.1106"/>
<feature type="compositionally biased region" description="Low complexity" evidence="1">
    <location>
        <begin position="7"/>
        <end position="28"/>
    </location>
</feature>